<organism evidence="2">
    <name type="scientific">Chromera velia CCMP2878</name>
    <dbReference type="NCBI Taxonomy" id="1169474"/>
    <lineage>
        <taxon>Eukaryota</taxon>
        <taxon>Sar</taxon>
        <taxon>Alveolata</taxon>
        <taxon>Colpodellida</taxon>
        <taxon>Chromeraceae</taxon>
        <taxon>Chromera</taxon>
    </lineage>
</organism>
<feature type="compositionally biased region" description="Low complexity" evidence="1">
    <location>
        <begin position="581"/>
        <end position="593"/>
    </location>
</feature>
<feature type="compositionally biased region" description="Basic and acidic residues" evidence="1">
    <location>
        <begin position="747"/>
        <end position="763"/>
    </location>
</feature>
<evidence type="ECO:0000256" key="1">
    <source>
        <dbReference type="SAM" id="MobiDB-lite"/>
    </source>
</evidence>
<feature type="region of interest" description="Disordered" evidence="1">
    <location>
        <begin position="652"/>
        <end position="718"/>
    </location>
</feature>
<feature type="compositionally biased region" description="Polar residues" evidence="1">
    <location>
        <begin position="1417"/>
        <end position="1431"/>
    </location>
</feature>
<feature type="compositionally biased region" description="Polar residues" evidence="1">
    <location>
        <begin position="670"/>
        <end position="681"/>
    </location>
</feature>
<feature type="compositionally biased region" description="Polar residues" evidence="1">
    <location>
        <begin position="1274"/>
        <end position="1284"/>
    </location>
</feature>
<feature type="compositionally biased region" description="Basic and acidic residues" evidence="1">
    <location>
        <begin position="688"/>
        <end position="706"/>
    </location>
</feature>
<dbReference type="VEuPathDB" id="CryptoDB:Cvel_21603"/>
<feature type="compositionally biased region" description="Basic and acidic residues" evidence="1">
    <location>
        <begin position="250"/>
        <end position="260"/>
    </location>
</feature>
<proteinExistence type="predicted"/>
<feature type="compositionally biased region" description="Low complexity" evidence="1">
    <location>
        <begin position="1393"/>
        <end position="1409"/>
    </location>
</feature>
<feature type="compositionally biased region" description="Basic and acidic residues" evidence="1">
    <location>
        <begin position="223"/>
        <end position="241"/>
    </location>
</feature>
<reference evidence="2" key="1">
    <citation type="submission" date="2014-11" db="EMBL/GenBank/DDBJ databases">
        <authorList>
            <person name="Otto D Thomas"/>
            <person name="Naeem Raeece"/>
        </authorList>
    </citation>
    <scope>NUCLEOTIDE SEQUENCE</scope>
</reference>
<feature type="region of interest" description="Disordered" evidence="1">
    <location>
        <begin position="581"/>
        <end position="614"/>
    </location>
</feature>
<sequence>MHTLSEGCRTSETGIKSPYGLRSGEEGEGWGDLHVRKDSEVQTLREENAALRDVVRSLREELARSSEHETETRGGRGEEQGQKRAIPSLRASPWSQGKTGGNGDLGHHRDDVSSFQPASGSLGSMVPAVRMEGSWRSLFSSDRVMGEWGRREIGSGGSRQEEEKERGGADGLGPPECSVSSGMMKGALLIESPPQPSLLGKSGGEASRESWGDRGSGFGRGAETFEEKGGGRGRGEKEGGDKLVSGLTGSREREREKTDRGLVGRALFPVAWEERKLTDVPREQNREKGGSDCIPFSLFGNSRLNLSVPSGTSGSGGSSRGVSAVQRERAEGILPCMKASPETSKGSDAVGSRTSRGLSVAGEAGGRVGCPSSLLGSPGGHPAACATSDWRTQILLGSVSTPPVHIGDCNGRGSLWNGGGMPAERRSPAQSTAAAFEKAETESVAAAQEERKGVRADPAEMGDRSALSLARGVPVEAGVHTASPERGVTGLVSELQHKDVFVGGEKALLCSPVAERGLYPLSTPDSPSAPHELPANAGTTEILRAPAGGVEASKSSVVSSPGRKEEVRGDVLPPFHFSHQQTEELQQGQQQHGESGETVDEKTPAELVNPLPSAWDLGRETEAAGRRWIPPASPSGSVMVQRAATAFLETENMDSPAKQSTELSPDVACGQTTADTDTETQGVGAERSPVEEERKGQASDPFHAKEPSVPAPLCSDSSSLPKEIAREVAGHEETPIGLTHAAGGDESGQKEVEGTPSHAKPDTQEGGASDMSMLAELRVLSSAVESLELELMGIQEGVQIGGKGDLESRHEGDRTHNGASRFGSCSSCAPESSAVAVHCTEVERGGGVQEGGEGRVTGGIFRMALEENREAAGDAHCPNAEAGVLDSHETTVAESGPAALTPLSLTEKGGEEVNNTADREEVSGLSDHTNAHAFHPSQVGWATFASSALSESPLSPYEQQGVSGEFQRIKSLSAEFPHSARPSVISEAERPKVQKTNPQQSHLSATNIPPQSPLVWEWKEVKTGQGKRGAVSDPALEKNATVPSRQKKRREGLPTSDSMDREGVEKKKGCKGQKGKSDKNVPPLPPPPSAVVRRRRPLRTSGTVSVPVSPWPEQRLPAPSENTARSVFPTSSASVQGIDADLDFDPSALPASPFRAVTTIAQITKVKVRRDSPERQSSVHPRRPHQSSPPLKGRGCSDGLLGSPVVSSRRGHRSSRSRSGVTGLGSALRSIWEGVVLRPLERIGAPSPRTGQAYKAEVAGDGKARGAFPPLTKMNASPSASYNRDPQRFPTDVPACPEKPRQRDGPHISQTGVVSSRLSWGSMDGEWLKEAAQLPVSPPPRFRDLSVALPGDKDVKKTGGTRQRQRPTGVTRTMQSPASRTSESPPMQPNPPSDSSQVSPISPSRNSSSEGKVGHPASTQHSNSCGEPKETSLNLKISIAPSSEKALQHHTLMHVAPPLRLPHSTHGQEVPSRPAVNFRSWRPPPIPPQTHTVHMTPRSPPLRPPASHGPFTRCPFPLSPSNSTNTEVPGPFSVPIAQPQQGGTQSPRLNPTGLRGTDVRDVPNVTSPKSHVPPSVAQGCFVVLPPPSAFAISSPRWATPRSLPMTHRLPPPGQYQHAAPPCSPHLRGPGPGAFVSVAPQKSAESIPSKASRLFPLEAAPWVPGAPASLPLPLPPGASCHPLTLPSPEICRSPPHPIGSNFGHTTIPSLHPQVDTQSQTPAVPLTRSAAAIATESSKWVRNTEDRRESVEATLDLKAAGGADSPRQRPSSPEGGALDAVSRCAQKAHVPVGGSSSFCSSVSDLRRISGASSHQPADVFGEGGKAVPSSSEASLSAGLGSPVERKIEAEENADTFLVSGLLPSSIPVQPLQRRAGTLKGASVEDTRIQTETAGIQEMKGTLRGEERRPVAWSE</sequence>
<feature type="compositionally biased region" description="Low complexity" evidence="1">
    <location>
        <begin position="1826"/>
        <end position="1835"/>
    </location>
</feature>
<feature type="compositionally biased region" description="Polar residues" evidence="1">
    <location>
        <begin position="994"/>
        <end position="1009"/>
    </location>
</feature>
<feature type="region of interest" description="Disordered" evidence="1">
    <location>
        <begin position="1521"/>
        <end position="1571"/>
    </location>
</feature>
<feature type="region of interest" description="Disordered" evidence="1">
    <location>
        <begin position="1"/>
        <end position="32"/>
    </location>
</feature>
<feature type="region of interest" description="Disordered" evidence="1">
    <location>
        <begin position="338"/>
        <end position="364"/>
    </location>
</feature>
<feature type="region of interest" description="Disordered" evidence="1">
    <location>
        <begin position="1462"/>
        <end position="1484"/>
    </location>
</feature>
<dbReference type="EMBL" id="CDMZ01001149">
    <property type="protein sequence ID" value="CEM28135.1"/>
    <property type="molecule type" value="Genomic_DNA"/>
</dbReference>
<feature type="region of interest" description="Disordered" evidence="1">
    <location>
        <begin position="149"/>
        <end position="260"/>
    </location>
</feature>
<feature type="compositionally biased region" description="Polar residues" evidence="1">
    <location>
        <begin position="1538"/>
        <end position="1549"/>
    </location>
</feature>
<feature type="region of interest" description="Disordered" evidence="1">
    <location>
        <begin position="1166"/>
        <end position="1223"/>
    </location>
</feature>
<feature type="compositionally biased region" description="Polar residues" evidence="1">
    <location>
        <begin position="1308"/>
        <end position="1317"/>
    </location>
</feature>
<feature type="region of interest" description="Disordered" evidence="1">
    <location>
        <begin position="1754"/>
        <end position="1777"/>
    </location>
</feature>
<accession>A0A0G4GF41</accession>
<feature type="region of interest" description="Disordered" evidence="1">
    <location>
        <begin position="802"/>
        <end position="823"/>
    </location>
</feature>
<gene>
    <name evidence="2" type="ORF">Cvel_21603</name>
</gene>
<feature type="region of interest" description="Disordered" evidence="1">
    <location>
        <begin position="1872"/>
        <end position="1912"/>
    </location>
</feature>
<feature type="compositionally biased region" description="Polar residues" evidence="1">
    <location>
        <begin position="113"/>
        <end position="122"/>
    </location>
</feature>
<protein>
    <submittedName>
        <fullName evidence="2">Uncharacterized protein</fullName>
    </submittedName>
</protein>
<feature type="region of interest" description="Disordered" evidence="1">
    <location>
        <begin position="1811"/>
        <end position="1835"/>
    </location>
</feature>
<feature type="compositionally biased region" description="Basic and acidic residues" evidence="1">
    <location>
        <begin position="1898"/>
        <end position="1912"/>
    </location>
</feature>
<feature type="region of interest" description="Disordered" evidence="1">
    <location>
        <begin position="1264"/>
        <end position="1317"/>
    </location>
</feature>
<feature type="region of interest" description="Disordered" evidence="1">
    <location>
        <begin position="1332"/>
        <end position="1431"/>
    </location>
</feature>
<feature type="region of interest" description="Disordered" evidence="1">
    <location>
        <begin position="975"/>
        <end position="1125"/>
    </location>
</feature>
<feature type="compositionally biased region" description="Polar residues" evidence="1">
    <location>
        <begin position="1360"/>
        <end position="1385"/>
    </location>
</feature>
<feature type="region of interest" description="Disordered" evidence="1">
    <location>
        <begin position="438"/>
        <end position="463"/>
    </location>
</feature>
<feature type="compositionally biased region" description="Polar residues" evidence="1">
    <location>
        <begin position="341"/>
        <end position="357"/>
    </location>
</feature>
<feature type="compositionally biased region" description="Basic and acidic residues" evidence="1">
    <location>
        <begin position="448"/>
        <end position="463"/>
    </location>
</feature>
<feature type="region of interest" description="Disordered" evidence="1">
    <location>
        <begin position="60"/>
        <end position="123"/>
    </location>
</feature>
<feature type="compositionally biased region" description="Basic and acidic residues" evidence="1">
    <location>
        <begin position="804"/>
        <end position="816"/>
    </location>
</feature>
<feature type="compositionally biased region" description="Basic and acidic residues" evidence="1">
    <location>
        <begin position="60"/>
        <end position="82"/>
    </location>
</feature>
<feature type="compositionally biased region" description="Basic and acidic residues" evidence="1">
    <location>
        <begin position="1058"/>
        <end position="1067"/>
    </location>
</feature>
<feature type="region of interest" description="Disordered" evidence="1">
    <location>
        <begin position="731"/>
        <end position="768"/>
    </location>
</feature>
<evidence type="ECO:0000313" key="2">
    <source>
        <dbReference type="EMBL" id="CEM28135.1"/>
    </source>
</evidence>
<feature type="region of interest" description="Disordered" evidence="1">
    <location>
        <begin position="546"/>
        <end position="569"/>
    </location>
</feature>
<feature type="compositionally biased region" description="Basic and acidic residues" evidence="1">
    <location>
        <begin position="149"/>
        <end position="168"/>
    </location>
</feature>
<name>A0A0G4GF41_9ALVE</name>